<evidence type="ECO:0000256" key="3">
    <source>
        <dbReference type="ARBA" id="ARBA00023125"/>
    </source>
</evidence>
<keyword evidence="8" id="KW-1185">Reference proteome</keyword>
<sequence>MSITLRQLSYFLALADARSFGGAAEKVHISQPALSMQIRELEAALNVALVERLPRGLHLTREGRELETRARRILAEISELEAAARRKALTGRLNLGVIPTVAPYLLPRALPNLRADDLTRDLRIREARTDDLMADLHSGRLDAVVVADLAYGSDLSATSLFEDRFLLAGSERRISAASAGMEALRPATLDPDQLLLLDEGHCLADQALEVCGLDRKRLRLDLGAASLSTLCGLVGQGVGLTFLPEIAVATESAAVPGIALRRFAEPEPSRRIVLVRRVTSDGEGWFARLAEILAEAGAALMNAARRAGV</sequence>
<dbReference type="SUPFAM" id="SSF53850">
    <property type="entry name" value="Periplasmic binding protein-like II"/>
    <property type="match status" value="1"/>
</dbReference>
<comment type="similarity">
    <text evidence="1">Belongs to the LysR transcriptional regulatory family.</text>
</comment>
<protein>
    <submittedName>
        <fullName evidence="7">LysR substrate-binding domain-containing protein</fullName>
    </submittedName>
</protein>
<dbReference type="Pfam" id="PF00126">
    <property type="entry name" value="HTH_1"/>
    <property type="match status" value="1"/>
</dbReference>
<dbReference type="Pfam" id="PF03466">
    <property type="entry name" value="LysR_substrate"/>
    <property type="match status" value="1"/>
</dbReference>
<dbReference type="InterPro" id="IPR005119">
    <property type="entry name" value="LysR_subst-bd"/>
</dbReference>
<dbReference type="Gene3D" id="3.40.190.10">
    <property type="entry name" value="Periplasmic binding protein-like II"/>
    <property type="match status" value="2"/>
</dbReference>
<dbReference type="PRINTS" id="PR00039">
    <property type="entry name" value="HTHLYSR"/>
</dbReference>
<dbReference type="EMBL" id="JAOWKZ010000003">
    <property type="protein sequence ID" value="MCV2872899.1"/>
    <property type="molecule type" value="Genomic_DNA"/>
</dbReference>
<evidence type="ECO:0000256" key="2">
    <source>
        <dbReference type="ARBA" id="ARBA00023015"/>
    </source>
</evidence>
<feature type="domain" description="HTH lysR-type" evidence="6">
    <location>
        <begin position="3"/>
        <end position="60"/>
    </location>
</feature>
<dbReference type="PANTHER" id="PTHR30346:SF26">
    <property type="entry name" value="HYDROGEN PEROXIDE-INDUCIBLE GENES ACTIVATOR"/>
    <property type="match status" value="1"/>
</dbReference>
<dbReference type="SUPFAM" id="SSF46785">
    <property type="entry name" value="Winged helix' DNA-binding domain"/>
    <property type="match status" value="1"/>
</dbReference>
<keyword evidence="2" id="KW-0805">Transcription regulation</keyword>
<dbReference type="InterPro" id="IPR036388">
    <property type="entry name" value="WH-like_DNA-bd_sf"/>
</dbReference>
<dbReference type="Proteomes" id="UP001652564">
    <property type="component" value="Unassembled WGS sequence"/>
</dbReference>
<dbReference type="InterPro" id="IPR000847">
    <property type="entry name" value="LysR_HTH_N"/>
</dbReference>
<evidence type="ECO:0000256" key="1">
    <source>
        <dbReference type="ARBA" id="ARBA00009437"/>
    </source>
</evidence>
<keyword evidence="4" id="KW-0010">Activator</keyword>
<dbReference type="PANTHER" id="PTHR30346">
    <property type="entry name" value="TRANSCRIPTIONAL DUAL REGULATOR HCAR-RELATED"/>
    <property type="match status" value="1"/>
</dbReference>
<evidence type="ECO:0000259" key="6">
    <source>
        <dbReference type="PROSITE" id="PS50931"/>
    </source>
</evidence>
<dbReference type="PROSITE" id="PS50931">
    <property type="entry name" value="HTH_LYSR"/>
    <property type="match status" value="1"/>
</dbReference>
<comment type="caution">
    <text evidence="7">The sequence shown here is derived from an EMBL/GenBank/DDBJ whole genome shotgun (WGS) entry which is preliminary data.</text>
</comment>
<evidence type="ECO:0000313" key="7">
    <source>
        <dbReference type="EMBL" id="MCV2872899.1"/>
    </source>
</evidence>
<dbReference type="RefSeq" id="WP_263740122.1">
    <property type="nucleotide sequence ID" value="NZ_JAOWKZ010000003.1"/>
</dbReference>
<evidence type="ECO:0000256" key="5">
    <source>
        <dbReference type="ARBA" id="ARBA00023163"/>
    </source>
</evidence>
<dbReference type="Gene3D" id="1.10.10.10">
    <property type="entry name" value="Winged helix-like DNA-binding domain superfamily/Winged helix DNA-binding domain"/>
    <property type="match status" value="1"/>
</dbReference>
<evidence type="ECO:0000313" key="8">
    <source>
        <dbReference type="Proteomes" id="UP001652564"/>
    </source>
</evidence>
<organism evidence="7 8">
    <name type="scientific">Albidovulum litorale</name>
    <dbReference type="NCBI Taxonomy" id="2984134"/>
    <lineage>
        <taxon>Bacteria</taxon>
        <taxon>Pseudomonadati</taxon>
        <taxon>Pseudomonadota</taxon>
        <taxon>Alphaproteobacteria</taxon>
        <taxon>Rhodobacterales</taxon>
        <taxon>Paracoccaceae</taxon>
        <taxon>Albidovulum</taxon>
    </lineage>
</organism>
<reference evidence="7 8" key="1">
    <citation type="submission" date="2022-10" db="EMBL/GenBank/DDBJ databases">
        <title>Defluviimonas sp. nov., isolated from ocean surface sediments.</title>
        <authorList>
            <person name="He W."/>
            <person name="Wang L."/>
            <person name="Zhang D.-F."/>
        </authorList>
    </citation>
    <scope>NUCLEOTIDE SEQUENCE [LARGE SCALE GENOMIC DNA]</scope>
    <source>
        <strain evidence="7 8">WL0050</strain>
    </source>
</reference>
<evidence type="ECO:0000256" key="4">
    <source>
        <dbReference type="ARBA" id="ARBA00023159"/>
    </source>
</evidence>
<dbReference type="InterPro" id="IPR036390">
    <property type="entry name" value="WH_DNA-bd_sf"/>
</dbReference>
<accession>A0ABT2ZP41</accession>
<gene>
    <name evidence="7" type="ORF">OEZ71_11400</name>
</gene>
<keyword evidence="3" id="KW-0238">DNA-binding</keyword>
<proteinExistence type="inferred from homology"/>
<name>A0ABT2ZP41_9RHOB</name>
<dbReference type="CDD" id="cd08411">
    <property type="entry name" value="PBP2_OxyR"/>
    <property type="match status" value="1"/>
</dbReference>
<keyword evidence="5" id="KW-0804">Transcription</keyword>